<dbReference type="SUPFAM" id="SSF47413">
    <property type="entry name" value="lambda repressor-like DNA-binding domains"/>
    <property type="match status" value="1"/>
</dbReference>
<evidence type="ECO:0000256" key="2">
    <source>
        <dbReference type="ARBA" id="ARBA00023125"/>
    </source>
</evidence>
<dbReference type="Pfam" id="PF00356">
    <property type="entry name" value="LacI"/>
    <property type="match status" value="1"/>
</dbReference>
<dbReference type="SUPFAM" id="SSF53822">
    <property type="entry name" value="Periplasmic binding protein-like I"/>
    <property type="match status" value="1"/>
</dbReference>
<dbReference type="SMART" id="SM00354">
    <property type="entry name" value="HTH_LACI"/>
    <property type="match status" value="1"/>
</dbReference>
<reference evidence="6" key="1">
    <citation type="submission" date="2018-02" db="EMBL/GenBank/DDBJ databases">
        <authorList>
            <person name="Hausmann B."/>
        </authorList>
    </citation>
    <scope>NUCLEOTIDE SEQUENCE [LARGE SCALE GENOMIC DNA]</scope>
    <source>
        <strain evidence="6">Peat soil MAG SbA1</strain>
    </source>
</reference>
<dbReference type="EMBL" id="OMOD01000125">
    <property type="protein sequence ID" value="SPF40704.1"/>
    <property type="molecule type" value="Genomic_DNA"/>
</dbReference>
<dbReference type="CDD" id="cd01392">
    <property type="entry name" value="HTH_LacI"/>
    <property type="match status" value="1"/>
</dbReference>
<name>A0A2U3KM21_9BACT</name>
<dbReference type="PROSITE" id="PS50932">
    <property type="entry name" value="HTH_LACI_2"/>
    <property type="match status" value="1"/>
</dbReference>
<dbReference type="PANTHER" id="PTHR30146:SF109">
    <property type="entry name" value="HTH-TYPE TRANSCRIPTIONAL REGULATOR GALS"/>
    <property type="match status" value="1"/>
</dbReference>
<feature type="domain" description="HTH lacI-type" evidence="4">
    <location>
        <begin position="3"/>
        <end position="57"/>
    </location>
</feature>
<dbReference type="PANTHER" id="PTHR30146">
    <property type="entry name" value="LACI-RELATED TRANSCRIPTIONAL REPRESSOR"/>
    <property type="match status" value="1"/>
</dbReference>
<dbReference type="AlphaFoldDB" id="A0A2U3KM21"/>
<sequence>MTVRLKDIAKDLGLSVVTISKVLRHHDDIGDETRERVLARVKELNYRPNLAARSLVTGRSYLIGLVVPDLLHPFFAEVAKALSTALRKKGYSLIISSSEEDPELEEQQIDHLLGRQLDALIIASSRKTGEPPHRVENQVTPYILIDREFVGFPASFVGIDDEAAGILATDHLIAVGCERIAHIRGPEISPGIRRFEGYKKSLAQHGMQFHAEYVVAERTADVQSRQQGAEGMRRLLSVQPPPDGVFCYNDPMAMGAIDTTLEAGLNVPRDIAIIGCGNLHYDDSLRVPLSSIDQQSQQIGERSARLALSIIAAKTPPRRRRIILDPSLVVRASTARTDKARLPPETTRTTSE</sequence>
<gene>
    <name evidence="5" type="ORF">SBA1_320034</name>
</gene>
<dbReference type="Pfam" id="PF13377">
    <property type="entry name" value="Peripla_BP_3"/>
    <property type="match status" value="1"/>
</dbReference>
<evidence type="ECO:0000256" key="1">
    <source>
        <dbReference type="ARBA" id="ARBA00023015"/>
    </source>
</evidence>
<protein>
    <submittedName>
        <fullName evidence="5">Transcriptional regulator, LacI family</fullName>
    </submittedName>
</protein>
<evidence type="ECO:0000313" key="6">
    <source>
        <dbReference type="Proteomes" id="UP000238701"/>
    </source>
</evidence>
<dbReference type="Gene3D" id="1.10.260.40">
    <property type="entry name" value="lambda repressor-like DNA-binding domains"/>
    <property type="match status" value="1"/>
</dbReference>
<keyword evidence="3" id="KW-0804">Transcription</keyword>
<dbReference type="CDD" id="cd06267">
    <property type="entry name" value="PBP1_LacI_sugar_binding-like"/>
    <property type="match status" value="1"/>
</dbReference>
<dbReference type="GO" id="GO:0000976">
    <property type="term" value="F:transcription cis-regulatory region binding"/>
    <property type="evidence" value="ECO:0007669"/>
    <property type="project" value="TreeGrafter"/>
</dbReference>
<keyword evidence="1" id="KW-0805">Transcription regulation</keyword>
<organism evidence="5 6">
    <name type="scientific">Candidatus Sulfotelmatobacter kueseliae</name>
    <dbReference type="NCBI Taxonomy" id="2042962"/>
    <lineage>
        <taxon>Bacteria</taxon>
        <taxon>Pseudomonadati</taxon>
        <taxon>Acidobacteriota</taxon>
        <taxon>Terriglobia</taxon>
        <taxon>Terriglobales</taxon>
        <taxon>Candidatus Korobacteraceae</taxon>
        <taxon>Candidatus Sulfotelmatobacter</taxon>
    </lineage>
</organism>
<dbReference type="Proteomes" id="UP000238701">
    <property type="component" value="Unassembled WGS sequence"/>
</dbReference>
<dbReference type="InterPro" id="IPR010982">
    <property type="entry name" value="Lambda_DNA-bd_dom_sf"/>
</dbReference>
<dbReference type="InterPro" id="IPR028082">
    <property type="entry name" value="Peripla_BP_I"/>
</dbReference>
<dbReference type="GO" id="GO:0003700">
    <property type="term" value="F:DNA-binding transcription factor activity"/>
    <property type="evidence" value="ECO:0007669"/>
    <property type="project" value="TreeGrafter"/>
</dbReference>
<evidence type="ECO:0000256" key="3">
    <source>
        <dbReference type="ARBA" id="ARBA00023163"/>
    </source>
</evidence>
<dbReference type="InterPro" id="IPR000843">
    <property type="entry name" value="HTH_LacI"/>
</dbReference>
<evidence type="ECO:0000259" key="4">
    <source>
        <dbReference type="PROSITE" id="PS50932"/>
    </source>
</evidence>
<evidence type="ECO:0000313" key="5">
    <source>
        <dbReference type="EMBL" id="SPF40704.1"/>
    </source>
</evidence>
<dbReference type="InterPro" id="IPR046335">
    <property type="entry name" value="LacI/GalR-like_sensor"/>
</dbReference>
<proteinExistence type="predicted"/>
<keyword evidence="2" id="KW-0238">DNA-binding</keyword>
<accession>A0A2U3KM21</accession>
<dbReference type="Gene3D" id="3.40.50.2300">
    <property type="match status" value="2"/>
</dbReference>
<dbReference type="OrthoDB" id="9784962at2"/>